<feature type="transmembrane region" description="Helical" evidence="1">
    <location>
        <begin position="70"/>
        <end position="91"/>
    </location>
</feature>
<name>A0A120MK17_ANAPI</name>
<evidence type="ECO:0000313" key="4">
    <source>
        <dbReference type="Proteomes" id="UP000068026"/>
    </source>
</evidence>
<keyword evidence="1" id="KW-0472">Membrane</keyword>
<reference evidence="3" key="4">
    <citation type="submission" date="2016-11" db="EMBL/GenBank/DDBJ databases">
        <authorList>
            <person name="Varghese N."/>
            <person name="Submissions S."/>
        </authorList>
    </citation>
    <scope>NUCLEOTIDE SEQUENCE</scope>
    <source>
        <strain evidence="3">DSM 1682</strain>
    </source>
</reference>
<organism evidence="3 5">
    <name type="scientific">Anaerotignum propionicum DSM 1682</name>
    <dbReference type="NCBI Taxonomy" id="991789"/>
    <lineage>
        <taxon>Bacteria</taxon>
        <taxon>Bacillati</taxon>
        <taxon>Bacillota</taxon>
        <taxon>Clostridia</taxon>
        <taxon>Lachnospirales</taxon>
        <taxon>Anaerotignaceae</taxon>
        <taxon>Anaerotignum</taxon>
    </lineage>
</organism>
<proteinExistence type="predicted"/>
<sequence length="139" mass="16547">MFASNAGRKRFFYTMLFSWAALLYPWIFPKLFEDRFFGWIIFPPYLPVLMALLLFLCFNKLKGRGWKISFSVLTELLLISIPILCFWPMMVLIYMKLKYENVVSVGQGVTFLNWINFSLVCIPILVFPILRRWRGDELQ</sequence>
<dbReference type="RefSeq" id="WP_066046907.1">
    <property type="nucleotide sequence ID" value="NZ_CP014223.1"/>
</dbReference>
<reference evidence="5" key="3">
    <citation type="submission" date="2016-11" db="EMBL/GenBank/DDBJ databases">
        <authorList>
            <person name="Jaros S."/>
            <person name="Januszkiewicz K."/>
            <person name="Wedrychowicz H."/>
        </authorList>
    </citation>
    <scope>NUCLEOTIDE SEQUENCE [LARGE SCALE GENOMIC DNA]</scope>
    <source>
        <strain evidence="5">DSM 1682</strain>
    </source>
</reference>
<keyword evidence="1" id="KW-1133">Transmembrane helix</keyword>
<gene>
    <name evidence="2" type="ORF">CPRO_02400</name>
    <name evidence="3" type="ORF">SAMN02745151_00114</name>
</gene>
<dbReference type="AlphaFoldDB" id="A0A120MK17"/>
<dbReference type="Proteomes" id="UP000184204">
    <property type="component" value="Unassembled WGS sequence"/>
</dbReference>
<feature type="transmembrane region" description="Helical" evidence="1">
    <location>
        <begin position="12"/>
        <end position="28"/>
    </location>
</feature>
<feature type="transmembrane region" description="Helical" evidence="1">
    <location>
        <begin position="40"/>
        <end position="58"/>
    </location>
</feature>
<evidence type="ECO:0000313" key="3">
    <source>
        <dbReference type="EMBL" id="SHE27753.1"/>
    </source>
</evidence>
<dbReference type="Proteomes" id="UP000068026">
    <property type="component" value="Chromosome"/>
</dbReference>
<accession>A0A120MK17</accession>
<evidence type="ECO:0000313" key="5">
    <source>
        <dbReference type="Proteomes" id="UP000184204"/>
    </source>
</evidence>
<protein>
    <submittedName>
        <fullName evidence="3">Uncharacterized protein</fullName>
    </submittedName>
</protein>
<dbReference type="EMBL" id="CP014223">
    <property type="protein sequence ID" value="AMJ39863.1"/>
    <property type="molecule type" value="Genomic_DNA"/>
</dbReference>
<evidence type="ECO:0000256" key="1">
    <source>
        <dbReference type="SAM" id="Phobius"/>
    </source>
</evidence>
<evidence type="ECO:0000313" key="2">
    <source>
        <dbReference type="EMBL" id="AMJ39863.1"/>
    </source>
</evidence>
<dbReference type="KEGG" id="cpro:CPRO_02400"/>
<reference evidence="4" key="2">
    <citation type="submission" date="2016-01" db="EMBL/GenBank/DDBJ databases">
        <authorList>
            <person name="Poehlein A."/>
            <person name="Schlien K."/>
            <person name="Gottschalk G."/>
            <person name="Buckel W."/>
            <person name="Daniel R."/>
        </authorList>
    </citation>
    <scope>NUCLEOTIDE SEQUENCE [LARGE SCALE GENOMIC DNA]</scope>
    <source>
        <strain evidence="4">X2</strain>
    </source>
</reference>
<keyword evidence="4" id="KW-1185">Reference proteome</keyword>
<reference evidence="2 4" key="1">
    <citation type="journal article" date="2016" name="Genome Announc.">
        <title>Complete Genome Sequence of the Amino Acid-Fermenting Clostridium propionicum X2 (DSM 1682).</title>
        <authorList>
            <person name="Poehlein A."/>
            <person name="Schlien K."/>
            <person name="Chowdhury N.P."/>
            <person name="Gottschalk G."/>
            <person name="Buckel W."/>
            <person name="Daniel R."/>
        </authorList>
    </citation>
    <scope>NUCLEOTIDE SEQUENCE [LARGE SCALE GENOMIC DNA]</scope>
    <source>
        <strain evidence="2 4">X2</strain>
    </source>
</reference>
<feature type="transmembrane region" description="Helical" evidence="1">
    <location>
        <begin position="111"/>
        <end position="130"/>
    </location>
</feature>
<keyword evidence="1" id="KW-0812">Transmembrane</keyword>
<dbReference type="EMBL" id="FQUA01000001">
    <property type="protein sequence ID" value="SHE27753.1"/>
    <property type="molecule type" value="Genomic_DNA"/>
</dbReference>